<evidence type="ECO:0000313" key="4">
    <source>
        <dbReference type="Proteomes" id="UP000292564"/>
    </source>
</evidence>
<dbReference type="OrthoDB" id="3647401at2"/>
<dbReference type="AlphaFoldDB" id="A0A4V2G7W6"/>
<name>A0A4V2G7W6_9ACTN</name>
<dbReference type="InterPro" id="IPR050631">
    <property type="entry name" value="PheA/TfdB_FAD_monoxygenase"/>
</dbReference>
<organism evidence="3 4">
    <name type="scientific">Krasilnikovia cinnamomea</name>
    <dbReference type="NCBI Taxonomy" id="349313"/>
    <lineage>
        <taxon>Bacteria</taxon>
        <taxon>Bacillati</taxon>
        <taxon>Actinomycetota</taxon>
        <taxon>Actinomycetes</taxon>
        <taxon>Micromonosporales</taxon>
        <taxon>Micromonosporaceae</taxon>
        <taxon>Krasilnikovia</taxon>
    </lineage>
</organism>
<dbReference type="InterPro" id="IPR036188">
    <property type="entry name" value="FAD/NAD-bd_sf"/>
</dbReference>
<dbReference type="GO" id="GO:0019622">
    <property type="term" value="P:3-(3-hydroxy)phenylpropionate catabolic process"/>
    <property type="evidence" value="ECO:0007669"/>
    <property type="project" value="TreeGrafter"/>
</dbReference>
<evidence type="ECO:0000256" key="1">
    <source>
        <dbReference type="ARBA" id="ARBA00023002"/>
    </source>
</evidence>
<evidence type="ECO:0000313" key="3">
    <source>
        <dbReference type="EMBL" id="RZU54186.1"/>
    </source>
</evidence>
<dbReference type="Proteomes" id="UP000292564">
    <property type="component" value="Unassembled WGS sequence"/>
</dbReference>
<comment type="caution">
    <text evidence="3">The sequence shown here is derived from an EMBL/GenBank/DDBJ whole genome shotgun (WGS) entry which is preliminary data.</text>
</comment>
<reference evidence="3 4" key="1">
    <citation type="submission" date="2019-02" db="EMBL/GenBank/DDBJ databases">
        <title>Sequencing the genomes of 1000 actinobacteria strains.</title>
        <authorList>
            <person name="Klenk H.-P."/>
        </authorList>
    </citation>
    <scope>NUCLEOTIDE SEQUENCE [LARGE SCALE GENOMIC DNA]</scope>
    <source>
        <strain evidence="3 4">DSM 45162</strain>
    </source>
</reference>
<feature type="domain" description="FAD-binding" evidence="2">
    <location>
        <begin position="7"/>
        <end position="345"/>
    </location>
</feature>
<dbReference type="GO" id="GO:0071949">
    <property type="term" value="F:FAD binding"/>
    <property type="evidence" value="ECO:0007669"/>
    <property type="project" value="InterPro"/>
</dbReference>
<dbReference type="Gene3D" id="3.30.70.2450">
    <property type="match status" value="1"/>
</dbReference>
<sequence length="526" mass="58578">MTDTDVDVDVAIVGCGPVGLVLGIVVAQRGWRVAILERYAGQYPFPRVVAFDGETARNFATAGLNDNLYELGEPVDEYDFQNADGKTLLHLHSPYEPDRDGWPKAIVMHQPTFEAALREHARTLPTLRLLTGHTVERITEHDDRVEVDGDGFAAGLTARWVVGCDGANSFVRDHVGTPVIDLEFAHDWLLCDVVFHEPRTFVPNDVQICDPRRPTTIVSSGRGHRRWEFMRLPGESVEELSRAETMWRLLEPHGVTPDNAELTRHIVYTFRANIVRDWRRGRLLLAGDAAHLMPPFIGQGMCSGVRDAVNLAWKLDLVLRGVAPQTLLDAYPKERDPHVRRTTDLAIEVGRMISELDPVAAARRDEAMFALQRDPQRAAAATPQYFALEDGIIRRDPAGAPTGLAGDLVPQGRVRRGEHTAMFDDVVGRGFVLFAAFDPYLVLDEDDVAFLKRIDAHVVRVLPSRMPGKSLKDHEVVDADNVYLPYLTGARQVGALVRPDFYLFGSAASRPDLSTLVKDLRDRLTG</sequence>
<dbReference type="EMBL" id="SHKY01000001">
    <property type="protein sequence ID" value="RZU54186.1"/>
    <property type="molecule type" value="Genomic_DNA"/>
</dbReference>
<dbReference type="Pfam" id="PF01494">
    <property type="entry name" value="FAD_binding_3"/>
    <property type="match status" value="1"/>
</dbReference>
<gene>
    <name evidence="3" type="ORF">EV385_6129</name>
</gene>
<dbReference type="PANTHER" id="PTHR43476:SF3">
    <property type="entry name" value="FAD-BINDING MONOOXYGENASE"/>
    <property type="match status" value="1"/>
</dbReference>
<dbReference type="SUPFAM" id="SSF51905">
    <property type="entry name" value="FAD/NAD(P)-binding domain"/>
    <property type="match status" value="1"/>
</dbReference>
<dbReference type="Gene3D" id="3.50.50.60">
    <property type="entry name" value="FAD/NAD(P)-binding domain"/>
    <property type="match status" value="1"/>
</dbReference>
<dbReference type="PRINTS" id="PR00420">
    <property type="entry name" value="RNGMNOXGNASE"/>
</dbReference>
<dbReference type="InterPro" id="IPR002938">
    <property type="entry name" value="FAD-bd"/>
</dbReference>
<dbReference type="RefSeq" id="WP_130512576.1">
    <property type="nucleotide sequence ID" value="NZ_SHKY01000001.1"/>
</dbReference>
<accession>A0A4V2G7W6</accession>
<dbReference type="GO" id="GO:0008688">
    <property type="term" value="F:3-(3-hydroxyphenyl)propionate hydroxylase activity"/>
    <property type="evidence" value="ECO:0007669"/>
    <property type="project" value="TreeGrafter"/>
</dbReference>
<protein>
    <submittedName>
        <fullName evidence="3">Flavoprotein hydroxylase</fullName>
    </submittedName>
</protein>
<keyword evidence="4" id="KW-1185">Reference proteome</keyword>
<dbReference type="NCBIfam" id="NF004829">
    <property type="entry name" value="PRK06183.1-3"/>
    <property type="match status" value="1"/>
</dbReference>
<evidence type="ECO:0000259" key="2">
    <source>
        <dbReference type="Pfam" id="PF01494"/>
    </source>
</evidence>
<dbReference type="PANTHER" id="PTHR43476">
    <property type="entry name" value="3-(3-HYDROXY-PHENYL)PROPIONATE/3-HYDROXYCINNAMIC ACID HYDROXYLASE"/>
    <property type="match status" value="1"/>
</dbReference>
<keyword evidence="1" id="KW-0560">Oxidoreductase</keyword>
<proteinExistence type="predicted"/>